<evidence type="ECO:0000313" key="2">
    <source>
        <dbReference type="EnsemblMetazoa" id="PPA40889.1"/>
    </source>
</evidence>
<comment type="subcellular location">
    <subcellularLocation>
        <location evidence="1">Membrane</location>
        <topology evidence="1">Multi-pass membrane protein</topology>
    </subcellularLocation>
</comment>
<dbReference type="GO" id="GO:0005231">
    <property type="term" value="F:excitatory extracellular ligand-gated monoatomic ion channel activity"/>
    <property type="evidence" value="ECO:0000318"/>
    <property type="project" value="GO_Central"/>
</dbReference>
<accession>A0A8R1UX84</accession>
<reference evidence="3" key="1">
    <citation type="journal article" date="2008" name="Nat. Genet.">
        <title>The Pristionchus pacificus genome provides a unique perspective on nematode lifestyle and parasitism.</title>
        <authorList>
            <person name="Dieterich C."/>
            <person name="Clifton S.W."/>
            <person name="Schuster L.N."/>
            <person name="Chinwalla A."/>
            <person name="Delehaunty K."/>
            <person name="Dinkelacker I."/>
            <person name="Fulton L."/>
            <person name="Fulton R."/>
            <person name="Godfrey J."/>
            <person name="Minx P."/>
            <person name="Mitreva M."/>
            <person name="Roeseler W."/>
            <person name="Tian H."/>
            <person name="Witte H."/>
            <person name="Yang S.P."/>
            <person name="Wilson R.K."/>
            <person name="Sommer R.J."/>
        </authorList>
    </citation>
    <scope>NUCLEOTIDE SEQUENCE [LARGE SCALE GENOMIC DNA]</scope>
    <source>
        <strain evidence="3">PS312</strain>
    </source>
</reference>
<dbReference type="InterPro" id="IPR036719">
    <property type="entry name" value="Neuro-gated_channel_TM_sf"/>
</dbReference>
<organism evidence="2 3">
    <name type="scientific">Pristionchus pacificus</name>
    <name type="common">Parasitic nematode worm</name>
    <dbReference type="NCBI Taxonomy" id="54126"/>
    <lineage>
        <taxon>Eukaryota</taxon>
        <taxon>Metazoa</taxon>
        <taxon>Ecdysozoa</taxon>
        <taxon>Nematoda</taxon>
        <taxon>Chromadorea</taxon>
        <taxon>Rhabditida</taxon>
        <taxon>Rhabditina</taxon>
        <taxon>Diplogasteromorpha</taxon>
        <taxon>Diplogasteroidea</taxon>
        <taxon>Neodiplogasteridae</taxon>
        <taxon>Pristionchus</taxon>
    </lineage>
</organism>
<dbReference type="GO" id="GO:1902495">
    <property type="term" value="C:transmembrane transporter complex"/>
    <property type="evidence" value="ECO:0000318"/>
    <property type="project" value="GO_Central"/>
</dbReference>
<dbReference type="FunFam" id="2.70.170.10:FF:000163">
    <property type="entry name" value="Uncharacterized protein"/>
    <property type="match status" value="1"/>
</dbReference>
<name>A0A2A6CQB4_PRIPA</name>
<dbReference type="EnsemblMetazoa" id="PPA40889.1">
    <property type="protein sequence ID" value="PPA40889.1"/>
    <property type="gene ID" value="WBGene00279258"/>
</dbReference>
<dbReference type="GO" id="GO:0004888">
    <property type="term" value="F:transmembrane signaling receptor activity"/>
    <property type="evidence" value="ECO:0007669"/>
    <property type="project" value="InterPro"/>
</dbReference>
<dbReference type="FunFam" id="2.70.170.10:FF:000104">
    <property type="entry name" value="Uncharacterized protein"/>
    <property type="match status" value="1"/>
</dbReference>
<dbReference type="GO" id="GO:0042391">
    <property type="term" value="P:regulation of membrane potential"/>
    <property type="evidence" value="ECO:0000318"/>
    <property type="project" value="GO_Central"/>
</dbReference>
<dbReference type="GO" id="GO:1904315">
    <property type="term" value="F:transmitter-gated monoatomic ion channel activity involved in regulation of postsynaptic membrane potential"/>
    <property type="evidence" value="ECO:0000318"/>
    <property type="project" value="GO_Central"/>
</dbReference>
<dbReference type="SUPFAM" id="SSF90112">
    <property type="entry name" value="Neurotransmitter-gated ion-channel transmembrane pore"/>
    <property type="match status" value="1"/>
</dbReference>
<dbReference type="GO" id="GO:0098794">
    <property type="term" value="C:postsynapse"/>
    <property type="evidence" value="ECO:0007669"/>
    <property type="project" value="GOC"/>
</dbReference>
<dbReference type="OrthoDB" id="6108060at2759"/>
<dbReference type="GO" id="GO:0043005">
    <property type="term" value="C:neuron projection"/>
    <property type="evidence" value="ECO:0000318"/>
    <property type="project" value="GO_Central"/>
</dbReference>
<dbReference type="SUPFAM" id="SSF63712">
    <property type="entry name" value="Nicotinic receptor ligand binding domain-like"/>
    <property type="match status" value="1"/>
</dbReference>
<dbReference type="GO" id="GO:0007268">
    <property type="term" value="P:chemical synaptic transmission"/>
    <property type="evidence" value="ECO:0000318"/>
    <property type="project" value="GO_Central"/>
</dbReference>
<dbReference type="GO" id="GO:0005886">
    <property type="term" value="C:plasma membrane"/>
    <property type="evidence" value="ECO:0000318"/>
    <property type="project" value="GO_Central"/>
</dbReference>
<protein>
    <submittedName>
        <fullName evidence="2">Transmembrane ion channel</fullName>
    </submittedName>
</protein>
<dbReference type="Proteomes" id="UP000005239">
    <property type="component" value="Unassembled WGS sequence"/>
</dbReference>
<dbReference type="GO" id="GO:0034220">
    <property type="term" value="P:monoatomic ion transmembrane transport"/>
    <property type="evidence" value="ECO:0000318"/>
    <property type="project" value="GO_Central"/>
</dbReference>
<keyword evidence="3" id="KW-1185">Reference proteome</keyword>
<proteinExistence type="predicted"/>
<dbReference type="PANTHER" id="PTHR18945">
    <property type="entry name" value="NEUROTRANSMITTER GATED ION CHANNEL"/>
    <property type="match status" value="1"/>
</dbReference>
<dbReference type="InterPro" id="IPR036734">
    <property type="entry name" value="Neur_chan_lig-bd_sf"/>
</dbReference>
<dbReference type="Gene3D" id="2.70.170.10">
    <property type="entry name" value="Neurotransmitter-gated ion-channel ligand-binding domain"/>
    <property type="match status" value="2"/>
</dbReference>
<sequence length="370" mass="41580">MNTTVDYMSILRGLKADLLHNYDSQLAVVNHSGSFFSGDEGEGFAEKFAMMLTYAKLTDVHEQSMEFSIVIGMLLMWTDARLVWDPARYNGISHIIMRCSCVSKRGHSNDHTSRSHTSLFPFDVQKCNLCFVLNGYDSDEFKFSATLGDNALSTAMSEWRLNIENITTSVDKCTHDICLYFPITLSRNPQFWIGLVIVPIFMLGFLILIGLFYSGQEDLVNNAIGFGLETMMSMMVVVGILNDSLSKIESIPALGLFVLVQIAVTSAAVITVMLTDKLRRTISEEAHGKGHRHSRSWRFIRSITDSEYVLRNFLFVIFSILHISNLIWLMSYQARVSTFYSQFGKLQDNASVSSIAAFPEETITANLLSA</sequence>
<dbReference type="Gene3D" id="1.20.58.390">
    <property type="entry name" value="Neurotransmitter-gated ion-channel transmembrane domain"/>
    <property type="match status" value="1"/>
</dbReference>
<dbReference type="InterPro" id="IPR006201">
    <property type="entry name" value="Neur_channel"/>
</dbReference>
<reference evidence="2" key="2">
    <citation type="submission" date="2022-06" db="UniProtKB">
        <authorList>
            <consortium name="EnsemblMetazoa"/>
        </authorList>
    </citation>
    <scope>IDENTIFICATION</scope>
    <source>
        <strain evidence="2">PS312</strain>
    </source>
</reference>
<dbReference type="InterPro" id="IPR038050">
    <property type="entry name" value="Neuro_actylchol_rec"/>
</dbReference>
<dbReference type="AlphaFoldDB" id="A0A2A6CQB4"/>
<evidence type="ECO:0000313" key="3">
    <source>
        <dbReference type="Proteomes" id="UP000005239"/>
    </source>
</evidence>
<dbReference type="FunFam" id="1.20.58.390:FF:000177">
    <property type="entry name" value="Uncharacterized protein"/>
    <property type="match status" value="1"/>
</dbReference>
<dbReference type="GO" id="GO:0045202">
    <property type="term" value="C:synapse"/>
    <property type="evidence" value="ECO:0000318"/>
    <property type="project" value="GO_Central"/>
</dbReference>
<gene>
    <name evidence="2" type="primary">WBGene00279258</name>
</gene>
<evidence type="ECO:0000256" key="1">
    <source>
        <dbReference type="ARBA" id="ARBA00004141"/>
    </source>
</evidence>
<accession>A0A2A6CQB4</accession>